<feature type="domain" description="DhaL" evidence="13">
    <location>
        <begin position="416"/>
        <end position="614"/>
    </location>
</feature>
<evidence type="ECO:0000256" key="9">
    <source>
        <dbReference type="ARBA" id="ARBA00047974"/>
    </source>
</evidence>
<feature type="binding site" evidence="12">
    <location>
        <position position="139"/>
    </location>
    <ligand>
        <name>substrate</name>
    </ligand>
</feature>
<evidence type="ECO:0000256" key="11">
    <source>
        <dbReference type="PIRSR" id="PIRSR612734-1"/>
    </source>
</evidence>
<keyword evidence="4" id="KW-0808">Transferase</keyword>
<keyword evidence="8" id="KW-0067">ATP-binding</keyword>
<dbReference type="Proteomes" id="UP000289152">
    <property type="component" value="Unassembled WGS sequence"/>
</dbReference>
<dbReference type="GO" id="GO:0050354">
    <property type="term" value="F:triokinase activity"/>
    <property type="evidence" value="ECO:0007669"/>
    <property type="project" value="UniProtKB-EC"/>
</dbReference>
<dbReference type="InterPro" id="IPR004007">
    <property type="entry name" value="DhaL_dom"/>
</dbReference>
<evidence type="ECO:0000256" key="2">
    <source>
        <dbReference type="ARBA" id="ARBA00004778"/>
    </source>
</evidence>
<feature type="binding site" evidence="12">
    <location>
        <begin position="88"/>
        <end position="91"/>
    </location>
    <ligand>
        <name>substrate</name>
    </ligand>
</feature>
<keyword evidence="16" id="KW-1185">Reference proteome</keyword>
<comment type="function">
    <text evidence="1">Catalyzes both the phosphorylation of dihydroxyacetone and of glyceraldehyde.</text>
</comment>
<organism evidence="15 16">
    <name type="scientific">Tremella mesenterica</name>
    <name type="common">Jelly fungus</name>
    <dbReference type="NCBI Taxonomy" id="5217"/>
    <lineage>
        <taxon>Eukaryota</taxon>
        <taxon>Fungi</taxon>
        <taxon>Dikarya</taxon>
        <taxon>Basidiomycota</taxon>
        <taxon>Agaricomycotina</taxon>
        <taxon>Tremellomycetes</taxon>
        <taxon>Tremellales</taxon>
        <taxon>Tremellaceae</taxon>
        <taxon>Tremella</taxon>
    </lineage>
</organism>
<evidence type="ECO:0000256" key="5">
    <source>
        <dbReference type="ARBA" id="ARBA00022741"/>
    </source>
</evidence>
<comment type="caution">
    <text evidence="15">The sequence shown here is derived from an EMBL/GenBank/DDBJ whole genome shotgun (WGS) entry which is preliminary data.</text>
</comment>
<dbReference type="GO" id="GO:0019588">
    <property type="term" value="P:anaerobic glycerol catabolic process"/>
    <property type="evidence" value="ECO:0007669"/>
    <property type="project" value="UniProtKB-UniPathway"/>
</dbReference>
<keyword evidence="5" id="KW-0547">Nucleotide-binding</keyword>
<comment type="catalytic activity">
    <reaction evidence="10">
        <text>dihydroxyacetone + ATP = dihydroxyacetone phosphate + ADP + H(+)</text>
        <dbReference type="Rhea" id="RHEA:15773"/>
        <dbReference type="ChEBI" id="CHEBI:15378"/>
        <dbReference type="ChEBI" id="CHEBI:16016"/>
        <dbReference type="ChEBI" id="CHEBI:30616"/>
        <dbReference type="ChEBI" id="CHEBI:57642"/>
        <dbReference type="ChEBI" id="CHEBI:456216"/>
        <dbReference type="EC" id="2.7.1.29"/>
    </reaction>
</comment>
<dbReference type="OrthoDB" id="1724672at2759"/>
<evidence type="ECO:0000256" key="1">
    <source>
        <dbReference type="ARBA" id="ARBA00003264"/>
    </source>
</evidence>
<feature type="binding site" evidence="12">
    <location>
        <position position="144"/>
    </location>
    <ligand>
        <name>substrate</name>
    </ligand>
</feature>
<dbReference type="InterPro" id="IPR036117">
    <property type="entry name" value="DhaL_dom_sf"/>
</dbReference>
<dbReference type="VEuPathDB" id="FungiDB:TREMEDRAFT_32898"/>
<reference evidence="15 16" key="1">
    <citation type="submission" date="2016-06" db="EMBL/GenBank/DDBJ databases">
        <title>Evolution of pathogenesis and genome organization in the Tremellales.</title>
        <authorList>
            <person name="Cuomo C."/>
            <person name="Litvintseva A."/>
            <person name="Heitman J."/>
            <person name="Chen Y."/>
            <person name="Sun S."/>
            <person name="Springer D."/>
            <person name="Dromer F."/>
            <person name="Young S."/>
            <person name="Zeng Q."/>
            <person name="Chapman S."/>
            <person name="Gujja S."/>
            <person name="Saif S."/>
            <person name="Birren B."/>
        </authorList>
    </citation>
    <scope>NUCLEOTIDE SEQUENCE [LARGE SCALE GENOMIC DNA]</scope>
    <source>
        <strain evidence="15 16">ATCC 28783</strain>
    </source>
</reference>
<comment type="similarity">
    <text evidence="3">Belongs to the dihydroxyacetone kinase (DAK) family.</text>
</comment>
<dbReference type="FunFam" id="1.25.40.340:FF:000001">
    <property type="entry name" value="Dihydroxyacetone kinase 1"/>
    <property type="match status" value="1"/>
</dbReference>
<dbReference type="EMBL" id="SDIL01000148">
    <property type="protein sequence ID" value="RXK35255.1"/>
    <property type="molecule type" value="Genomic_DNA"/>
</dbReference>
<dbReference type="Pfam" id="PF02733">
    <property type="entry name" value="Dak1"/>
    <property type="match status" value="1"/>
</dbReference>
<dbReference type="GO" id="GO:0004371">
    <property type="term" value="F:glycerone kinase activity"/>
    <property type="evidence" value="ECO:0007669"/>
    <property type="project" value="UniProtKB-EC"/>
</dbReference>
<dbReference type="Gene3D" id="3.30.1180.20">
    <property type="entry name" value="Dihydroxyacetone kinase, domain 2"/>
    <property type="match status" value="1"/>
</dbReference>
<evidence type="ECO:0000256" key="7">
    <source>
        <dbReference type="ARBA" id="ARBA00022798"/>
    </source>
</evidence>
<dbReference type="InterPro" id="IPR012734">
    <property type="entry name" value="DhaK_ATP"/>
</dbReference>
<evidence type="ECO:0000313" key="15">
    <source>
        <dbReference type="EMBL" id="RXK35255.1"/>
    </source>
</evidence>
<dbReference type="PANTHER" id="PTHR28629:SF14">
    <property type="entry name" value="DIHYDROXYACETONE KINASE 1"/>
    <property type="match status" value="1"/>
</dbReference>
<dbReference type="Gene3D" id="1.25.40.340">
    <property type="match status" value="1"/>
</dbReference>
<dbReference type="AlphaFoldDB" id="A0A4Q1BE35"/>
<proteinExistence type="inferred from homology"/>
<dbReference type="Gene3D" id="3.40.50.10440">
    <property type="entry name" value="Dihydroxyacetone kinase, domain 1"/>
    <property type="match status" value="1"/>
</dbReference>
<dbReference type="GO" id="GO:0005829">
    <property type="term" value="C:cytosol"/>
    <property type="evidence" value="ECO:0007669"/>
    <property type="project" value="TreeGrafter"/>
</dbReference>
<dbReference type="PANTHER" id="PTHR28629">
    <property type="entry name" value="TRIOKINASE/FMN CYCLASE"/>
    <property type="match status" value="1"/>
</dbReference>
<protein>
    <submittedName>
        <fullName evidence="15">Dihydroxyacetone kinase</fullName>
    </submittedName>
</protein>
<feature type="active site" description="Tele-hemiaminal-histidine intermediate" evidence="11">
    <location>
        <position position="256"/>
    </location>
</feature>
<feature type="domain" description="DhaK" evidence="14">
    <location>
        <begin position="10"/>
        <end position="382"/>
    </location>
</feature>
<gene>
    <name evidence="15" type="ORF">M231_07480</name>
</gene>
<dbReference type="InParanoid" id="A0A4Q1BE35"/>
<dbReference type="PROSITE" id="PS51480">
    <property type="entry name" value="DHAL"/>
    <property type="match status" value="1"/>
</dbReference>
<keyword evidence="7" id="KW-0319">Glycerol metabolism</keyword>
<dbReference type="SMART" id="SM01120">
    <property type="entry name" value="Dak2"/>
    <property type="match status" value="1"/>
</dbReference>
<dbReference type="SUPFAM" id="SSF101473">
    <property type="entry name" value="DhaL-like"/>
    <property type="match status" value="1"/>
</dbReference>
<evidence type="ECO:0000256" key="6">
    <source>
        <dbReference type="ARBA" id="ARBA00022777"/>
    </source>
</evidence>
<evidence type="ECO:0000256" key="8">
    <source>
        <dbReference type="ARBA" id="ARBA00022840"/>
    </source>
</evidence>
<comment type="catalytic activity">
    <reaction evidence="9">
        <text>D-glyceraldehyde + ATP = D-glyceraldehyde 3-phosphate + ADP + H(+)</text>
        <dbReference type="Rhea" id="RHEA:13941"/>
        <dbReference type="ChEBI" id="CHEBI:15378"/>
        <dbReference type="ChEBI" id="CHEBI:17378"/>
        <dbReference type="ChEBI" id="CHEBI:30616"/>
        <dbReference type="ChEBI" id="CHEBI:59776"/>
        <dbReference type="ChEBI" id="CHEBI:456216"/>
        <dbReference type="EC" id="2.7.1.28"/>
    </reaction>
</comment>
<evidence type="ECO:0000259" key="14">
    <source>
        <dbReference type="PROSITE" id="PS51481"/>
    </source>
</evidence>
<accession>A0A4Q1BE35</accession>
<dbReference type="UniPathway" id="UPA00617">
    <property type="reaction ID" value="UER00669"/>
</dbReference>
<dbReference type="FunFam" id="3.40.50.10440:FF:000001">
    <property type="entry name" value="Dihydroxyacetone kinase, DhaK subunit"/>
    <property type="match status" value="1"/>
</dbReference>
<keyword evidence="6 15" id="KW-0418">Kinase</keyword>
<dbReference type="SUPFAM" id="SSF82549">
    <property type="entry name" value="DAK1/DegV-like"/>
    <property type="match status" value="1"/>
</dbReference>
<evidence type="ECO:0000256" key="12">
    <source>
        <dbReference type="PIRSR" id="PIRSR612734-2"/>
    </source>
</evidence>
<evidence type="ECO:0000256" key="3">
    <source>
        <dbReference type="ARBA" id="ARBA00008757"/>
    </source>
</evidence>
<dbReference type="Pfam" id="PF02734">
    <property type="entry name" value="Dak2"/>
    <property type="match status" value="1"/>
</dbReference>
<name>A0A4Q1BE35_TREME</name>
<sequence length="617" mass="65792">MSAQKHLVNDPATLVVDSLKGLVALNPYIKFDEAQRGECFLFFQIPFLLYALSPGVQWTGRVEIEQTDVSVIYRTPTSPHVAILSGGGSGHEPAHAGFVGEGFLDAAVCGNVFASPNVAQIRRGIHHVTGEEGALLVVKNYTGDALHFGLAAEQHKSAGLPGDVRVVMVGDDVAVGREQGAIVGRRGLAGTILVYKIAAALSSTGASLDSVESIAKYISTRLATLGVGLEHCHVPGTRSSEAHLGPEEVELGMGIHNEPGTSRISLPTVSKLIDTMLSKITDTTDPDRSFVPFNGKGDEVVLMVNCLGGISELEMGGITQEAISWLKDKNIKVKRVFSGTYMTSLNMPGFSLTLLLLPKEGEEYGAEEILKLLDAPANAPGWRWTSGKEPGEMSEKEIHVEVKKGEEVIVAPENSEEFLAAIIRACKSLIEAEPELTKQDQIAGDGDAGLTLEAGAKGVLKAIEEGKLKGENVVEDIGVIAEVVEEEMGGTSGALYSIFFAGLGTSLRSSKTTTTSPTLWAQAAEEALKTLYKYTRARPPSRTLVDPLETFITSLSTSSLSKAAEAALESAEKTKELVAKAGRGAYVNQEELKKRMVPDPGAWGVWRIVDGLRGYQV</sequence>
<evidence type="ECO:0000256" key="4">
    <source>
        <dbReference type="ARBA" id="ARBA00022679"/>
    </source>
</evidence>
<dbReference type="STRING" id="5217.A0A4Q1BE35"/>
<dbReference type="PROSITE" id="PS51481">
    <property type="entry name" value="DHAK"/>
    <property type="match status" value="1"/>
</dbReference>
<dbReference type="FunFam" id="3.30.1180.20:FF:000001">
    <property type="entry name" value="Dihydroxyacetone kinase 1"/>
    <property type="match status" value="1"/>
</dbReference>
<dbReference type="NCBIfam" id="TIGR02361">
    <property type="entry name" value="dak_ATP"/>
    <property type="match status" value="1"/>
</dbReference>
<dbReference type="InterPro" id="IPR050861">
    <property type="entry name" value="Dihydroxyacetone_Kinase"/>
</dbReference>
<dbReference type="GO" id="GO:0005524">
    <property type="term" value="F:ATP binding"/>
    <property type="evidence" value="ECO:0007669"/>
    <property type="project" value="UniProtKB-KW"/>
</dbReference>
<comment type="pathway">
    <text evidence="2">Polyol metabolism; glycerol fermentation; glycerone phosphate from glycerol (oxidative route): step 2/2.</text>
</comment>
<evidence type="ECO:0000256" key="10">
    <source>
        <dbReference type="ARBA" id="ARBA00048898"/>
    </source>
</evidence>
<evidence type="ECO:0000313" key="16">
    <source>
        <dbReference type="Proteomes" id="UP000289152"/>
    </source>
</evidence>
<dbReference type="FunCoup" id="A0A4Q1BE35">
    <property type="interactions" value="290"/>
</dbReference>
<evidence type="ECO:0000259" key="13">
    <source>
        <dbReference type="PROSITE" id="PS51480"/>
    </source>
</evidence>
<dbReference type="InterPro" id="IPR004006">
    <property type="entry name" value="DhaK_dom"/>
</dbReference>